<name>A0A516RH54_STRST</name>
<evidence type="ECO:0000313" key="7">
    <source>
        <dbReference type="EMBL" id="QDQ14988.1"/>
    </source>
</evidence>
<evidence type="ECO:0000259" key="4">
    <source>
        <dbReference type="Pfam" id="PF00205"/>
    </source>
</evidence>
<dbReference type="GO" id="GO:0005948">
    <property type="term" value="C:acetolactate synthase complex"/>
    <property type="evidence" value="ECO:0007669"/>
    <property type="project" value="TreeGrafter"/>
</dbReference>
<dbReference type="InterPro" id="IPR045229">
    <property type="entry name" value="TPP_enz"/>
</dbReference>
<dbReference type="PANTHER" id="PTHR18968">
    <property type="entry name" value="THIAMINE PYROPHOSPHATE ENZYMES"/>
    <property type="match status" value="1"/>
</dbReference>
<evidence type="ECO:0000256" key="1">
    <source>
        <dbReference type="ARBA" id="ARBA00001968"/>
    </source>
</evidence>
<evidence type="ECO:0000256" key="2">
    <source>
        <dbReference type="ARBA" id="ARBA00007812"/>
    </source>
</evidence>
<dbReference type="GO" id="GO:0050660">
    <property type="term" value="F:flavin adenine dinucleotide binding"/>
    <property type="evidence" value="ECO:0007669"/>
    <property type="project" value="TreeGrafter"/>
</dbReference>
<dbReference type="Pfam" id="PF13359">
    <property type="entry name" value="DDE_Tnp_4"/>
    <property type="match status" value="1"/>
</dbReference>
<dbReference type="Proteomes" id="UP000316806">
    <property type="component" value="Chromosome"/>
</dbReference>
<feature type="domain" description="Transposase Helix-turn-helix" evidence="6">
    <location>
        <begin position="211"/>
        <end position="255"/>
    </location>
</feature>
<dbReference type="GO" id="GO:0009099">
    <property type="term" value="P:L-valine biosynthetic process"/>
    <property type="evidence" value="ECO:0007669"/>
    <property type="project" value="TreeGrafter"/>
</dbReference>
<dbReference type="GO" id="GO:0009097">
    <property type="term" value="P:isoleucine biosynthetic process"/>
    <property type="evidence" value="ECO:0007669"/>
    <property type="project" value="TreeGrafter"/>
</dbReference>
<dbReference type="InterPro" id="IPR029035">
    <property type="entry name" value="DHS-like_NAD/FAD-binding_dom"/>
</dbReference>
<dbReference type="Pfam" id="PF00205">
    <property type="entry name" value="TPP_enzyme_M"/>
    <property type="match status" value="1"/>
</dbReference>
<evidence type="ECO:0000259" key="5">
    <source>
        <dbReference type="Pfam" id="PF13359"/>
    </source>
</evidence>
<feature type="domain" description="DDE Tnp4" evidence="5">
    <location>
        <begin position="289"/>
        <end position="371"/>
    </location>
</feature>
<evidence type="ECO:0000259" key="6">
    <source>
        <dbReference type="Pfam" id="PF13613"/>
    </source>
</evidence>
<comment type="similarity">
    <text evidence="2">Belongs to the TPP enzyme family.</text>
</comment>
<comment type="cofactor">
    <cofactor evidence="1">
        <name>a divalent metal cation</name>
        <dbReference type="ChEBI" id="CHEBI:60240"/>
    </cofactor>
</comment>
<evidence type="ECO:0000313" key="8">
    <source>
        <dbReference type="Proteomes" id="UP000316806"/>
    </source>
</evidence>
<dbReference type="SUPFAM" id="SSF52467">
    <property type="entry name" value="DHS-like NAD/FAD-binding domain"/>
    <property type="match status" value="1"/>
</dbReference>
<feature type="domain" description="Thiamine pyrophosphate enzyme central" evidence="4">
    <location>
        <begin position="40"/>
        <end position="126"/>
    </location>
</feature>
<sequence>MPRVIHVPSDLLTANAAAIPASSNEQASTSNTSLDGDVYRLLELLARAKRLVILAGAGSVRAQAARQVQDLAVRLNAPVVTTVQARGLIPDDHFLAAGTIWDRYASLDALASEEDLALCLGTSLSPWQPGTGLCRLTSWGGIAGGHALVVRGVIDRSVLAHPLFTGVSRAHLALLVEELAGPWTAAAEGRRFEARGGARKRAAGAGARYQLVFVDRLVATLIHLRHDLPHAVLAVLFGVDRSTVTRGGGEVRGLPARRGCAVPDRPGLRLRTLEDVFAYAQAEHIELRLDATEVQVRRPVAGRGGRRALVSGKKKQNTMKATVVADGRGRTLWTDTLRPGRMHDVTAARAGGIAGCFEHFAWVEVLLDDGYLGLGRDHPGQAVTPPRRPRPGALPGRFEQWERDRLPDTYRAIASLVSDRSSMT</sequence>
<gene>
    <name evidence="7" type="ORF">FH965_34250</name>
</gene>
<proteinExistence type="inferred from homology"/>
<dbReference type="Pfam" id="PF13613">
    <property type="entry name" value="HTH_Tnp_4"/>
    <property type="match status" value="1"/>
</dbReference>
<protein>
    <recommendedName>
        <fullName evidence="9">IS5/IS1182 family transposase</fullName>
    </recommendedName>
</protein>
<accession>A0A516RH54</accession>
<dbReference type="PANTHER" id="PTHR18968:SF13">
    <property type="entry name" value="ACETOLACTATE SYNTHASE CATALYTIC SUBUNIT, MITOCHONDRIAL"/>
    <property type="match status" value="1"/>
</dbReference>
<keyword evidence="3" id="KW-0479">Metal-binding</keyword>
<dbReference type="GO" id="GO:0030976">
    <property type="term" value="F:thiamine pyrophosphate binding"/>
    <property type="evidence" value="ECO:0007669"/>
    <property type="project" value="InterPro"/>
</dbReference>
<reference evidence="7 8" key="1">
    <citation type="journal article" date="2019" name="J. Ind. Microbiol. Biotechnol.">
        <title>The complete genomic sequence of Streptomyces spectabilis NRRL-2792 and identification of secondary metabolite biosynthetic gene clusters.</title>
        <authorList>
            <person name="Sinha A."/>
            <person name="Phillips-Salemka S."/>
            <person name="Niraula T.A."/>
            <person name="Short K.A."/>
            <person name="Niraula N.P."/>
        </authorList>
    </citation>
    <scope>NUCLEOTIDE SEQUENCE [LARGE SCALE GENOMIC DNA]</scope>
    <source>
        <strain evidence="7 8">NRRL 2792</strain>
    </source>
</reference>
<evidence type="ECO:0000256" key="3">
    <source>
        <dbReference type="ARBA" id="ARBA00022723"/>
    </source>
</evidence>
<evidence type="ECO:0008006" key="9">
    <source>
        <dbReference type="Google" id="ProtNLM"/>
    </source>
</evidence>
<dbReference type="InterPro" id="IPR027805">
    <property type="entry name" value="Transposase_HTH_dom"/>
</dbReference>
<dbReference type="InterPro" id="IPR012000">
    <property type="entry name" value="Thiamin_PyroP_enz_cen_dom"/>
</dbReference>
<dbReference type="EMBL" id="CP040916">
    <property type="protein sequence ID" value="QDQ14988.1"/>
    <property type="molecule type" value="Genomic_DNA"/>
</dbReference>
<dbReference type="Gene3D" id="3.40.50.1220">
    <property type="entry name" value="TPP-binding domain"/>
    <property type="match status" value="1"/>
</dbReference>
<dbReference type="InterPro" id="IPR027806">
    <property type="entry name" value="HARBI1_dom"/>
</dbReference>
<dbReference type="GO" id="GO:0000287">
    <property type="term" value="F:magnesium ion binding"/>
    <property type="evidence" value="ECO:0007669"/>
    <property type="project" value="InterPro"/>
</dbReference>
<organism evidence="7 8">
    <name type="scientific">Streptomyces spectabilis</name>
    <dbReference type="NCBI Taxonomy" id="68270"/>
    <lineage>
        <taxon>Bacteria</taxon>
        <taxon>Bacillati</taxon>
        <taxon>Actinomycetota</taxon>
        <taxon>Actinomycetes</taxon>
        <taxon>Kitasatosporales</taxon>
        <taxon>Streptomycetaceae</taxon>
        <taxon>Streptomyces</taxon>
    </lineage>
</organism>
<dbReference type="AlphaFoldDB" id="A0A516RH54"/>
<dbReference type="GO" id="GO:0003984">
    <property type="term" value="F:acetolactate synthase activity"/>
    <property type="evidence" value="ECO:0007669"/>
    <property type="project" value="TreeGrafter"/>
</dbReference>